<name>A0A369KKL4_9BACT</name>
<dbReference type="PANTHER" id="PTHR21368">
    <property type="entry name" value="50S RIBOSOMAL PROTEIN L9"/>
    <property type="match status" value="1"/>
</dbReference>
<comment type="function">
    <text evidence="7">Binds to the 23S rRNA.</text>
</comment>
<dbReference type="Proteomes" id="UP000253816">
    <property type="component" value="Unassembled WGS sequence"/>
</dbReference>
<sequence length="154" mass="17434">MSAKKKILLLDDVKCLGRSGDTATVARGYANYLIMNKRALIADRISIRRQERLRQERQERAEQELSEERSLVERLDGVSLSVYVKVDQDGHMYGSVSSKDISCKLEALGFEIDKKCIVLQKPIKEIGETTIPIKFGQLETVIHLSVLPEEEEEG</sequence>
<reference evidence="10 11" key="1">
    <citation type="submission" date="2018-07" db="EMBL/GenBank/DDBJ databases">
        <title>Comparative genomics of the Candidatus Parilichlamydiaceae reveals evidence of convergent evolution and genome reduction in the phylum Chlamydiae.</title>
        <authorList>
            <person name="Taylor-Brown A."/>
            <person name="Polkinghorne A."/>
        </authorList>
    </citation>
    <scope>NUCLEOTIDE SEQUENCE [LARGE SCALE GENOMIC DNA]</scope>
    <source>
        <strain evidence="10 11">Hat2</strain>
    </source>
</reference>
<dbReference type="OrthoDB" id="9788336at2"/>
<dbReference type="InterPro" id="IPR000244">
    <property type="entry name" value="Ribosomal_bL9"/>
</dbReference>
<dbReference type="Pfam" id="PF01281">
    <property type="entry name" value="Ribosomal_L9_N"/>
    <property type="match status" value="1"/>
</dbReference>
<dbReference type="InterPro" id="IPR036935">
    <property type="entry name" value="Ribosomal_bL9_N_sf"/>
</dbReference>
<feature type="domain" description="Large ribosomal subunit protein bL9 C-terminal" evidence="9">
    <location>
        <begin position="69"/>
        <end position="136"/>
    </location>
</feature>
<comment type="caution">
    <text evidence="10">The sequence shown here is derived from an EMBL/GenBank/DDBJ whole genome shotgun (WGS) entry which is preliminary data.</text>
</comment>
<keyword evidence="4 7" id="KW-0689">Ribosomal protein</keyword>
<dbReference type="HAMAP" id="MF_00503">
    <property type="entry name" value="Ribosomal_bL9"/>
    <property type="match status" value="1"/>
</dbReference>
<protein>
    <recommendedName>
        <fullName evidence="6 7">Large ribosomal subunit protein bL9</fullName>
    </recommendedName>
</protein>
<dbReference type="Pfam" id="PF03948">
    <property type="entry name" value="Ribosomal_L9_C"/>
    <property type="match status" value="1"/>
</dbReference>
<proteinExistence type="inferred from homology"/>
<dbReference type="InterPro" id="IPR020070">
    <property type="entry name" value="Ribosomal_bL9_N"/>
</dbReference>
<keyword evidence="5 7" id="KW-0687">Ribonucleoprotein</keyword>
<dbReference type="GO" id="GO:0006412">
    <property type="term" value="P:translation"/>
    <property type="evidence" value="ECO:0007669"/>
    <property type="project" value="UniProtKB-UniRule"/>
</dbReference>
<dbReference type="InterPro" id="IPR009027">
    <property type="entry name" value="Ribosomal_bL9/RNase_H1_N"/>
</dbReference>
<dbReference type="RefSeq" id="WP_114544301.1">
    <property type="nucleotide sequence ID" value="NZ_QQBG01000012.1"/>
</dbReference>
<feature type="domain" description="Ribosomal protein L9" evidence="8">
    <location>
        <begin position="6"/>
        <end position="44"/>
    </location>
</feature>
<dbReference type="GO" id="GO:0005840">
    <property type="term" value="C:ribosome"/>
    <property type="evidence" value="ECO:0007669"/>
    <property type="project" value="UniProtKB-KW"/>
</dbReference>
<keyword evidence="3 7" id="KW-0694">RNA-binding</keyword>
<dbReference type="InterPro" id="IPR020594">
    <property type="entry name" value="Ribosomal_bL9_bac/chp"/>
</dbReference>
<dbReference type="GO" id="GO:1990904">
    <property type="term" value="C:ribonucleoprotein complex"/>
    <property type="evidence" value="ECO:0007669"/>
    <property type="project" value="UniProtKB-KW"/>
</dbReference>
<evidence type="ECO:0000256" key="1">
    <source>
        <dbReference type="ARBA" id="ARBA00010605"/>
    </source>
</evidence>
<evidence type="ECO:0000259" key="9">
    <source>
        <dbReference type="Pfam" id="PF03948"/>
    </source>
</evidence>
<evidence type="ECO:0000256" key="3">
    <source>
        <dbReference type="ARBA" id="ARBA00022884"/>
    </source>
</evidence>
<evidence type="ECO:0000256" key="5">
    <source>
        <dbReference type="ARBA" id="ARBA00023274"/>
    </source>
</evidence>
<dbReference type="EMBL" id="QQBG01000012">
    <property type="protein sequence ID" value="RDB31546.1"/>
    <property type="molecule type" value="Genomic_DNA"/>
</dbReference>
<evidence type="ECO:0000256" key="2">
    <source>
        <dbReference type="ARBA" id="ARBA00022730"/>
    </source>
</evidence>
<dbReference type="InterPro" id="IPR020069">
    <property type="entry name" value="Ribosomal_bL9_C"/>
</dbReference>
<gene>
    <name evidence="7" type="primary">rplI</name>
    <name evidence="10" type="ORF">HAT2_00349</name>
</gene>
<comment type="similarity">
    <text evidence="1 7">Belongs to the bacterial ribosomal protein bL9 family.</text>
</comment>
<organism evidence="10 11">
    <name type="scientific">Candidatus Similichlamydia laticola</name>
    <dbReference type="NCBI Taxonomy" id="2170265"/>
    <lineage>
        <taxon>Bacteria</taxon>
        <taxon>Pseudomonadati</taxon>
        <taxon>Chlamydiota</taxon>
        <taxon>Chlamydiia</taxon>
        <taxon>Parachlamydiales</taxon>
        <taxon>Candidatus Parilichlamydiaceae</taxon>
        <taxon>Candidatus Similichlamydia</taxon>
    </lineage>
</organism>
<dbReference type="Gene3D" id="3.10.430.100">
    <property type="entry name" value="Ribosomal protein L9, C-terminal domain"/>
    <property type="match status" value="1"/>
</dbReference>
<accession>A0A369KKL4</accession>
<evidence type="ECO:0000256" key="4">
    <source>
        <dbReference type="ARBA" id="ARBA00022980"/>
    </source>
</evidence>
<evidence type="ECO:0000259" key="8">
    <source>
        <dbReference type="Pfam" id="PF01281"/>
    </source>
</evidence>
<keyword evidence="11" id="KW-1185">Reference proteome</keyword>
<evidence type="ECO:0000256" key="6">
    <source>
        <dbReference type="ARBA" id="ARBA00035292"/>
    </source>
</evidence>
<dbReference type="InterPro" id="IPR036791">
    <property type="entry name" value="Ribosomal_bL9_C_sf"/>
</dbReference>
<dbReference type="SUPFAM" id="SSF55653">
    <property type="entry name" value="Ribosomal protein L9 C-domain"/>
    <property type="match status" value="1"/>
</dbReference>
<dbReference type="NCBIfam" id="TIGR00158">
    <property type="entry name" value="L9"/>
    <property type="match status" value="1"/>
</dbReference>
<evidence type="ECO:0000313" key="10">
    <source>
        <dbReference type="EMBL" id="RDB31546.1"/>
    </source>
</evidence>
<dbReference type="Gene3D" id="3.40.5.10">
    <property type="entry name" value="Ribosomal protein L9, N-terminal domain"/>
    <property type="match status" value="1"/>
</dbReference>
<evidence type="ECO:0000256" key="7">
    <source>
        <dbReference type="HAMAP-Rule" id="MF_00503"/>
    </source>
</evidence>
<dbReference type="SUPFAM" id="SSF55658">
    <property type="entry name" value="L9 N-domain-like"/>
    <property type="match status" value="1"/>
</dbReference>
<dbReference type="GO" id="GO:0019843">
    <property type="term" value="F:rRNA binding"/>
    <property type="evidence" value="ECO:0007669"/>
    <property type="project" value="UniProtKB-UniRule"/>
</dbReference>
<keyword evidence="2 7" id="KW-0699">rRNA-binding</keyword>
<dbReference type="GO" id="GO:0003735">
    <property type="term" value="F:structural constituent of ribosome"/>
    <property type="evidence" value="ECO:0007669"/>
    <property type="project" value="InterPro"/>
</dbReference>
<dbReference type="AlphaFoldDB" id="A0A369KKL4"/>
<evidence type="ECO:0000313" key="11">
    <source>
        <dbReference type="Proteomes" id="UP000253816"/>
    </source>
</evidence>